<keyword evidence="3" id="KW-1185">Reference proteome</keyword>
<name>A0ABQ8SBS3_PERAM</name>
<evidence type="ECO:0000313" key="2">
    <source>
        <dbReference type="EMBL" id="KAJ4431121.1"/>
    </source>
</evidence>
<proteinExistence type="predicted"/>
<reference evidence="2 3" key="1">
    <citation type="journal article" date="2022" name="Allergy">
        <title>Genome assembly and annotation of Periplaneta americana reveal a comprehensive cockroach allergen profile.</title>
        <authorList>
            <person name="Wang L."/>
            <person name="Xiong Q."/>
            <person name="Saelim N."/>
            <person name="Wang L."/>
            <person name="Nong W."/>
            <person name="Wan A.T."/>
            <person name="Shi M."/>
            <person name="Liu X."/>
            <person name="Cao Q."/>
            <person name="Hui J.H.L."/>
            <person name="Sookrung N."/>
            <person name="Leung T.F."/>
            <person name="Tungtrongchitr A."/>
            <person name="Tsui S.K.W."/>
        </authorList>
    </citation>
    <scope>NUCLEOTIDE SEQUENCE [LARGE SCALE GENOMIC DNA]</scope>
    <source>
        <strain evidence="2">PWHHKU_190912</strain>
    </source>
</reference>
<feature type="compositionally biased region" description="Basic and acidic residues" evidence="1">
    <location>
        <begin position="74"/>
        <end position="104"/>
    </location>
</feature>
<organism evidence="2 3">
    <name type="scientific">Periplaneta americana</name>
    <name type="common">American cockroach</name>
    <name type="synonym">Blatta americana</name>
    <dbReference type="NCBI Taxonomy" id="6978"/>
    <lineage>
        <taxon>Eukaryota</taxon>
        <taxon>Metazoa</taxon>
        <taxon>Ecdysozoa</taxon>
        <taxon>Arthropoda</taxon>
        <taxon>Hexapoda</taxon>
        <taxon>Insecta</taxon>
        <taxon>Pterygota</taxon>
        <taxon>Neoptera</taxon>
        <taxon>Polyneoptera</taxon>
        <taxon>Dictyoptera</taxon>
        <taxon>Blattodea</taxon>
        <taxon>Blattoidea</taxon>
        <taxon>Blattidae</taxon>
        <taxon>Blattinae</taxon>
        <taxon>Periplaneta</taxon>
    </lineage>
</organism>
<gene>
    <name evidence="2" type="ORF">ANN_19716</name>
</gene>
<feature type="region of interest" description="Disordered" evidence="1">
    <location>
        <begin position="60"/>
        <end position="129"/>
    </location>
</feature>
<evidence type="ECO:0000313" key="3">
    <source>
        <dbReference type="Proteomes" id="UP001148838"/>
    </source>
</evidence>
<comment type="caution">
    <text evidence="2">The sequence shown here is derived from an EMBL/GenBank/DDBJ whole genome shotgun (WGS) entry which is preliminary data.</text>
</comment>
<accession>A0ABQ8SBS3</accession>
<protein>
    <submittedName>
        <fullName evidence="2">Uncharacterized protein</fullName>
    </submittedName>
</protein>
<dbReference type="Proteomes" id="UP001148838">
    <property type="component" value="Unassembled WGS sequence"/>
</dbReference>
<sequence length="223" mass="24643">MAGLCEGGNELPGSLKAINKLHVSVHGKLNCIDAALVPLHITARMRLSIYGKCFPVARSNSRNKAQLTHGPEPTVDHASRKREGARETRRAPRSTGEWRAEREGAAATQTGGDGRKGNDGTLGHGREGGVKQLRLRGEIQRSLERRHPLGICRNFEHRTFWKLWFSDKEETRRRSKSVVVSIGQRAQLVSLGFDTRVNLSSVQAEATQLEDLSSSAMDCPRKS</sequence>
<feature type="compositionally biased region" description="Basic and acidic residues" evidence="1">
    <location>
        <begin position="113"/>
        <end position="129"/>
    </location>
</feature>
<evidence type="ECO:0000256" key="1">
    <source>
        <dbReference type="SAM" id="MobiDB-lite"/>
    </source>
</evidence>
<dbReference type="EMBL" id="JAJSOF020000031">
    <property type="protein sequence ID" value="KAJ4431121.1"/>
    <property type="molecule type" value="Genomic_DNA"/>
</dbReference>